<evidence type="ECO:0000256" key="2">
    <source>
        <dbReference type="ARBA" id="ARBA00022490"/>
    </source>
</evidence>
<reference evidence="6" key="2">
    <citation type="submission" date="2025-09" db="UniProtKB">
        <authorList>
            <consortium name="Ensembl"/>
        </authorList>
    </citation>
    <scope>IDENTIFICATION</scope>
</reference>
<keyword evidence="4" id="KW-0677">Repeat</keyword>
<evidence type="ECO:0000313" key="7">
    <source>
        <dbReference type="Proteomes" id="UP000694404"/>
    </source>
</evidence>
<dbReference type="OMA" id="HKEPQFT"/>
<accession>A0A8C0GKX4</accession>
<dbReference type="InterPro" id="IPR001611">
    <property type="entry name" value="Leu-rich_rpt"/>
</dbReference>
<keyword evidence="7" id="KW-1185">Reference proteome</keyword>
<evidence type="ECO:0000313" key="6">
    <source>
        <dbReference type="Ensembl" id="ENSCABP00000008784.1"/>
    </source>
</evidence>
<dbReference type="SUPFAM" id="SSF52058">
    <property type="entry name" value="L domain-like"/>
    <property type="match status" value="1"/>
</dbReference>
<evidence type="ECO:0000256" key="5">
    <source>
        <dbReference type="SAM" id="MobiDB-lite"/>
    </source>
</evidence>
<keyword evidence="3" id="KW-0433">Leucine-rich repeat</keyword>
<name>A0A8C0GKX4_CHEAB</name>
<protein>
    <submittedName>
        <fullName evidence="6">Uncharacterized protein</fullName>
    </submittedName>
</protein>
<dbReference type="Proteomes" id="UP000694404">
    <property type="component" value="Unplaced"/>
</dbReference>
<dbReference type="PANTHER" id="PTHR22710:SF2">
    <property type="entry name" value="X-RAY RADIATION RESISTANCE-ASSOCIATED PROTEIN 1"/>
    <property type="match status" value="1"/>
</dbReference>
<dbReference type="GO" id="GO:0005634">
    <property type="term" value="C:nucleus"/>
    <property type="evidence" value="ECO:0007669"/>
    <property type="project" value="TreeGrafter"/>
</dbReference>
<dbReference type="PANTHER" id="PTHR22710">
    <property type="entry name" value="X-RAY RADIATION RESISTANCE ASSOCIATED PROTEIN 1 XRRA1"/>
    <property type="match status" value="1"/>
</dbReference>
<reference evidence="6" key="1">
    <citation type="submission" date="2025-08" db="UniProtKB">
        <authorList>
            <consortium name="Ensembl"/>
        </authorList>
    </citation>
    <scope>IDENTIFICATION</scope>
</reference>
<evidence type="ECO:0000256" key="1">
    <source>
        <dbReference type="ARBA" id="ARBA00004496"/>
    </source>
</evidence>
<proteinExistence type="predicted"/>
<evidence type="ECO:0000256" key="3">
    <source>
        <dbReference type="ARBA" id="ARBA00022614"/>
    </source>
</evidence>
<dbReference type="PROSITE" id="PS51450">
    <property type="entry name" value="LRR"/>
    <property type="match status" value="1"/>
</dbReference>
<dbReference type="Ensembl" id="ENSCABT00000009628.1">
    <property type="protein sequence ID" value="ENSCABP00000008784.1"/>
    <property type="gene ID" value="ENSCABG00000006630.1"/>
</dbReference>
<dbReference type="Gene3D" id="3.80.10.10">
    <property type="entry name" value="Ribonuclease Inhibitor"/>
    <property type="match status" value="1"/>
</dbReference>
<dbReference type="AlphaFoldDB" id="A0A8C0GKX4"/>
<comment type="subcellular location">
    <subcellularLocation>
        <location evidence="1">Cytoplasm</location>
    </subcellularLocation>
</comment>
<keyword evidence="2" id="KW-0963">Cytoplasm</keyword>
<feature type="region of interest" description="Disordered" evidence="5">
    <location>
        <begin position="69"/>
        <end position="103"/>
    </location>
</feature>
<sequence>MLDDNYLSHPSVFVSLANLRSLKQLNLDKNGIAEVPYLHQMENSQFSLHPQLLVTEKEQLEYLILQNNQDPDRTDTCCPHSDSTPGLLAGSRSEAAEGTGRQR</sequence>
<dbReference type="GO" id="GO:0005737">
    <property type="term" value="C:cytoplasm"/>
    <property type="evidence" value="ECO:0007669"/>
    <property type="project" value="UniProtKB-SubCell"/>
</dbReference>
<organism evidence="6 7">
    <name type="scientific">Chelonoidis abingdonii</name>
    <name type="common">Abingdon island giant tortoise</name>
    <name type="synonym">Testudo abingdonii</name>
    <dbReference type="NCBI Taxonomy" id="106734"/>
    <lineage>
        <taxon>Eukaryota</taxon>
        <taxon>Metazoa</taxon>
        <taxon>Chordata</taxon>
        <taxon>Craniata</taxon>
        <taxon>Vertebrata</taxon>
        <taxon>Euteleostomi</taxon>
        <taxon>Archelosauria</taxon>
        <taxon>Testudinata</taxon>
        <taxon>Testudines</taxon>
        <taxon>Cryptodira</taxon>
        <taxon>Durocryptodira</taxon>
        <taxon>Testudinoidea</taxon>
        <taxon>Testudinidae</taxon>
        <taxon>Chelonoidis</taxon>
    </lineage>
</organism>
<dbReference type="GeneTree" id="ENSGT00960000189590"/>
<evidence type="ECO:0000256" key="4">
    <source>
        <dbReference type="ARBA" id="ARBA00022737"/>
    </source>
</evidence>
<dbReference type="InterPro" id="IPR032675">
    <property type="entry name" value="LRR_dom_sf"/>
</dbReference>